<dbReference type="EMBL" id="BDME01000001">
    <property type="protein sequence ID" value="GAX86837.1"/>
    <property type="molecule type" value="Genomic_DNA"/>
</dbReference>
<comment type="caution">
    <text evidence="1">The sequence shown here is derived from an EMBL/GenBank/DDBJ whole genome shotgun (WGS) entry which is preliminary data.</text>
</comment>
<sequence length="111" mass="13070">MQMPKPQNIMFMCQVKRPPNFPKPSCVREGKEDLFPYTQQKMMEMGIDPERNWLVPTGCLNRCKFGPVMLVEPGSYMYVDLDKDKIDRILEEHIKNGNPVKEYLIAEEFWA</sequence>
<dbReference type="RefSeq" id="WP_096258002.1">
    <property type="nucleotide sequence ID" value="NZ_BDME01000001.1"/>
</dbReference>
<evidence type="ECO:0000313" key="1">
    <source>
        <dbReference type="EMBL" id="GAX86837.1"/>
    </source>
</evidence>
<evidence type="ECO:0000313" key="2">
    <source>
        <dbReference type="Proteomes" id="UP000217944"/>
    </source>
</evidence>
<dbReference type="CDD" id="cd02980">
    <property type="entry name" value="TRX_Fd_family"/>
    <property type="match status" value="1"/>
</dbReference>
<proteinExistence type="predicted"/>
<dbReference type="SUPFAM" id="SSF52833">
    <property type="entry name" value="Thioredoxin-like"/>
    <property type="match status" value="1"/>
</dbReference>
<keyword evidence="2" id="KW-1185">Reference proteome</keyword>
<dbReference type="Gene3D" id="3.40.30.10">
    <property type="entry name" value="Glutaredoxin"/>
    <property type="match status" value="1"/>
</dbReference>
<protein>
    <recommendedName>
        <fullName evidence="3">(2Fe-2S) ferredoxin</fullName>
    </recommendedName>
</protein>
<dbReference type="OrthoDB" id="9800597at2"/>
<reference evidence="1 2" key="1">
    <citation type="journal article" date="2017" name="Syst. Appl. Microbiol.">
        <title>Lebetimonas natsushimae sp. nov., a novel strictly anaerobic, moderately thermophilic chemoautotroph isolated from a deep-sea hydrothermal vent polychaete nest in the Mid-Okinawa Trough.</title>
        <authorList>
            <person name="Nagata R."/>
            <person name="Takaki Y."/>
            <person name="Tame A."/>
            <person name="Nunoura T."/>
            <person name="Muto H."/>
            <person name="Mino S."/>
            <person name="Sawayama S."/>
            <person name="Takai K."/>
            <person name="Nakagawa S."/>
        </authorList>
    </citation>
    <scope>NUCLEOTIDE SEQUENCE [LARGE SCALE GENOMIC DNA]</scope>
    <source>
        <strain evidence="1 2">HS1857</strain>
    </source>
</reference>
<name>A0A292Y9X2_9BACT</name>
<dbReference type="AlphaFoldDB" id="A0A292Y9X2"/>
<evidence type="ECO:0008006" key="3">
    <source>
        <dbReference type="Google" id="ProtNLM"/>
    </source>
</evidence>
<dbReference type="Proteomes" id="UP000217944">
    <property type="component" value="Unassembled WGS sequence"/>
</dbReference>
<accession>A0A292Y9X2</accession>
<dbReference type="InterPro" id="IPR036249">
    <property type="entry name" value="Thioredoxin-like_sf"/>
</dbReference>
<organism evidence="1 2">
    <name type="scientific">Lebetimonas natsushimae</name>
    <dbReference type="NCBI Taxonomy" id="1936991"/>
    <lineage>
        <taxon>Bacteria</taxon>
        <taxon>Pseudomonadati</taxon>
        <taxon>Campylobacterota</taxon>
        <taxon>Epsilonproteobacteria</taxon>
        <taxon>Nautiliales</taxon>
        <taxon>Nautiliaceae</taxon>
        <taxon>Lebetimonas</taxon>
    </lineage>
</organism>
<gene>
    <name evidence="1" type="ORF">LNAT_P0132</name>
</gene>